<dbReference type="InParanoid" id="A0A151GCX7"/>
<evidence type="ECO:0000313" key="1">
    <source>
        <dbReference type="EMBL" id="KYK54915.1"/>
    </source>
</evidence>
<protein>
    <submittedName>
        <fullName evidence="1">Uncharacterized protein</fullName>
    </submittedName>
</protein>
<dbReference type="AlphaFoldDB" id="A0A151GCX7"/>
<accession>A0A151GCX7</accession>
<sequence>MADAEIVVQALGRLSFFGQIHDATTGNLGHASLFDKAKVAAVTASTPRPRTEAEVKMVRSAKGRTHLLNVSASLSASINFLDTDEKFWPFGITVNWSIVHMGTPPHMYYKIRQYPQLVRALHLTFTYKGSEIESLEKKRT</sequence>
<comment type="caution">
    <text evidence="1">The sequence shown here is derived from an EMBL/GenBank/DDBJ whole genome shotgun (WGS) entry which is preliminary data.</text>
</comment>
<dbReference type="RefSeq" id="XP_040654267.1">
    <property type="nucleotide sequence ID" value="XM_040804163.1"/>
</dbReference>
<organism evidence="1 2">
    <name type="scientific">Drechmeria coniospora</name>
    <name type="common">Nematophagous fungus</name>
    <name type="synonym">Meria coniospora</name>
    <dbReference type="NCBI Taxonomy" id="98403"/>
    <lineage>
        <taxon>Eukaryota</taxon>
        <taxon>Fungi</taxon>
        <taxon>Dikarya</taxon>
        <taxon>Ascomycota</taxon>
        <taxon>Pezizomycotina</taxon>
        <taxon>Sordariomycetes</taxon>
        <taxon>Hypocreomycetidae</taxon>
        <taxon>Hypocreales</taxon>
        <taxon>Ophiocordycipitaceae</taxon>
        <taxon>Drechmeria</taxon>
    </lineage>
</organism>
<name>A0A151GCX7_DRECN</name>
<reference evidence="1 2" key="1">
    <citation type="journal article" date="2016" name="Sci. Rep.">
        <title>Insights into Adaptations to a Near-Obligate Nematode Endoparasitic Lifestyle from the Finished Genome of Drechmeria coniospora.</title>
        <authorList>
            <person name="Zhang L."/>
            <person name="Zhou Z."/>
            <person name="Guo Q."/>
            <person name="Fokkens L."/>
            <person name="Miskei M."/>
            <person name="Pocsi I."/>
            <person name="Zhang W."/>
            <person name="Chen M."/>
            <person name="Wang L."/>
            <person name="Sun Y."/>
            <person name="Donzelli B.G."/>
            <person name="Gibson D.M."/>
            <person name="Nelson D.R."/>
            <person name="Luo J.G."/>
            <person name="Rep M."/>
            <person name="Liu H."/>
            <person name="Yang S."/>
            <person name="Wang J."/>
            <person name="Krasnoff S.B."/>
            <person name="Xu Y."/>
            <person name="Molnar I."/>
            <person name="Lin M."/>
        </authorList>
    </citation>
    <scope>NUCLEOTIDE SEQUENCE [LARGE SCALE GENOMIC DNA]</scope>
    <source>
        <strain evidence="1 2">ARSEF 6962</strain>
    </source>
</reference>
<dbReference type="GeneID" id="63719519"/>
<keyword evidence="2" id="KW-1185">Reference proteome</keyword>
<dbReference type="STRING" id="98403.A0A151GCX7"/>
<evidence type="ECO:0000313" key="2">
    <source>
        <dbReference type="Proteomes" id="UP000076580"/>
    </source>
</evidence>
<dbReference type="Proteomes" id="UP000076580">
    <property type="component" value="Chromosome 03"/>
</dbReference>
<gene>
    <name evidence="1" type="ORF">DCS_06876</name>
</gene>
<proteinExistence type="predicted"/>
<dbReference type="EMBL" id="LAYC01000003">
    <property type="protein sequence ID" value="KYK54915.1"/>
    <property type="molecule type" value="Genomic_DNA"/>
</dbReference>